<name>A0ABS4H819_9BACL</name>
<dbReference type="Proteomes" id="UP001519273">
    <property type="component" value="Unassembled WGS sequence"/>
</dbReference>
<comment type="caution">
    <text evidence="1">The sequence shown here is derived from an EMBL/GenBank/DDBJ whole genome shotgun (WGS) entry which is preliminary data.</text>
</comment>
<dbReference type="EMBL" id="JAGGKP010000023">
    <property type="protein sequence ID" value="MBP1938678.1"/>
    <property type="molecule type" value="Genomic_DNA"/>
</dbReference>
<keyword evidence="2" id="KW-1185">Reference proteome</keyword>
<accession>A0ABS4H819</accession>
<gene>
    <name evidence="1" type="ORF">J2Z20_003620</name>
</gene>
<reference evidence="1 2" key="1">
    <citation type="submission" date="2021-03" db="EMBL/GenBank/DDBJ databases">
        <title>Genomic Encyclopedia of Type Strains, Phase IV (KMG-IV): sequencing the most valuable type-strain genomes for metagenomic binning, comparative biology and taxonomic classification.</title>
        <authorList>
            <person name="Goeker M."/>
        </authorList>
    </citation>
    <scope>NUCLEOTIDE SEQUENCE [LARGE SCALE GENOMIC DNA]</scope>
    <source>
        <strain evidence="1 2">DSM 23491</strain>
    </source>
</reference>
<organism evidence="1 2">
    <name type="scientific">Paenibacillus sediminis</name>
    <dbReference type="NCBI Taxonomy" id="664909"/>
    <lineage>
        <taxon>Bacteria</taxon>
        <taxon>Bacillati</taxon>
        <taxon>Bacillota</taxon>
        <taxon>Bacilli</taxon>
        <taxon>Bacillales</taxon>
        <taxon>Paenibacillaceae</taxon>
        <taxon>Paenibacillus</taxon>
    </lineage>
</organism>
<evidence type="ECO:0000313" key="1">
    <source>
        <dbReference type="EMBL" id="MBP1938678.1"/>
    </source>
</evidence>
<evidence type="ECO:0000313" key="2">
    <source>
        <dbReference type="Proteomes" id="UP001519273"/>
    </source>
</evidence>
<sequence length="127" mass="14783">MNNAANTCNIEQHLSVASVLWPEIIEIDGFIFISEFYQGNLNSLNEQFKNDRRQIELFVNSWSIGDFFLIPNSNSIHDDEAVYEFANVLKFFWELRIKDLFLDRKINIELGMGIMGEHGLTITMYQA</sequence>
<protein>
    <submittedName>
        <fullName evidence="1">Uncharacterized protein</fullName>
    </submittedName>
</protein>
<dbReference type="RefSeq" id="WP_209853398.1">
    <property type="nucleotide sequence ID" value="NZ_CBCRVE010000025.1"/>
</dbReference>
<proteinExistence type="predicted"/>